<evidence type="ECO:0000313" key="1">
    <source>
        <dbReference type="EMBL" id="EFX84536.1"/>
    </source>
</evidence>
<dbReference type="HOGENOM" id="CLU_2624496_0_0_1"/>
<proteinExistence type="predicted"/>
<dbReference type="Proteomes" id="UP000000305">
    <property type="component" value="Unassembled WGS sequence"/>
</dbReference>
<reference evidence="1 2" key="1">
    <citation type="journal article" date="2011" name="Science">
        <title>The ecoresponsive genome of Daphnia pulex.</title>
        <authorList>
            <person name="Colbourne J.K."/>
            <person name="Pfrender M.E."/>
            <person name="Gilbert D."/>
            <person name="Thomas W.K."/>
            <person name="Tucker A."/>
            <person name="Oakley T.H."/>
            <person name="Tokishita S."/>
            <person name="Aerts A."/>
            <person name="Arnold G.J."/>
            <person name="Basu M.K."/>
            <person name="Bauer D.J."/>
            <person name="Caceres C.E."/>
            <person name="Carmel L."/>
            <person name="Casola C."/>
            <person name="Choi J.H."/>
            <person name="Detter J.C."/>
            <person name="Dong Q."/>
            <person name="Dusheyko S."/>
            <person name="Eads B.D."/>
            <person name="Frohlich T."/>
            <person name="Geiler-Samerotte K.A."/>
            <person name="Gerlach D."/>
            <person name="Hatcher P."/>
            <person name="Jogdeo S."/>
            <person name="Krijgsveld J."/>
            <person name="Kriventseva E.V."/>
            <person name="Kultz D."/>
            <person name="Laforsch C."/>
            <person name="Lindquist E."/>
            <person name="Lopez J."/>
            <person name="Manak J.R."/>
            <person name="Muller J."/>
            <person name="Pangilinan J."/>
            <person name="Patwardhan R.P."/>
            <person name="Pitluck S."/>
            <person name="Pritham E.J."/>
            <person name="Rechtsteiner A."/>
            <person name="Rho M."/>
            <person name="Rogozin I.B."/>
            <person name="Sakarya O."/>
            <person name="Salamov A."/>
            <person name="Schaack S."/>
            <person name="Shapiro H."/>
            <person name="Shiga Y."/>
            <person name="Skalitzky C."/>
            <person name="Smith Z."/>
            <person name="Souvorov A."/>
            <person name="Sung W."/>
            <person name="Tang Z."/>
            <person name="Tsuchiya D."/>
            <person name="Tu H."/>
            <person name="Vos H."/>
            <person name="Wang M."/>
            <person name="Wolf Y.I."/>
            <person name="Yamagata H."/>
            <person name="Yamada T."/>
            <person name="Ye Y."/>
            <person name="Shaw J.R."/>
            <person name="Andrews J."/>
            <person name="Crease T.J."/>
            <person name="Tang H."/>
            <person name="Lucas S.M."/>
            <person name="Robertson H.M."/>
            <person name="Bork P."/>
            <person name="Koonin E.V."/>
            <person name="Zdobnov E.M."/>
            <person name="Grigoriev I.V."/>
            <person name="Lynch M."/>
            <person name="Boore J.L."/>
        </authorList>
    </citation>
    <scope>NUCLEOTIDE SEQUENCE [LARGE SCALE GENOMIC DNA]</scope>
</reference>
<accession>E9G7T6</accession>
<dbReference type="InParanoid" id="E9G7T6"/>
<organism evidence="1 2">
    <name type="scientific">Daphnia pulex</name>
    <name type="common">Water flea</name>
    <dbReference type="NCBI Taxonomy" id="6669"/>
    <lineage>
        <taxon>Eukaryota</taxon>
        <taxon>Metazoa</taxon>
        <taxon>Ecdysozoa</taxon>
        <taxon>Arthropoda</taxon>
        <taxon>Crustacea</taxon>
        <taxon>Branchiopoda</taxon>
        <taxon>Diplostraca</taxon>
        <taxon>Cladocera</taxon>
        <taxon>Anomopoda</taxon>
        <taxon>Daphniidae</taxon>
        <taxon>Daphnia</taxon>
    </lineage>
</organism>
<dbReference type="OrthoDB" id="2130750at2759"/>
<gene>
    <name evidence="1" type="ORF">DAPPUDRAFT_314879</name>
</gene>
<protein>
    <submittedName>
        <fullName evidence="1">Uncharacterized protein</fullName>
    </submittedName>
</protein>
<dbReference type="AlphaFoldDB" id="E9G7T6"/>
<evidence type="ECO:0000313" key="2">
    <source>
        <dbReference type="Proteomes" id="UP000000305"/>
    </source>
</evidence>
<dbReference type="EMBL" id="GL732534">
    <property type="protein sequence ID" value="EFX84536.1"/>
    <property type="molecule type" value="Genomic_DNA"/>
</dbReference>
<keyword evidence="2" id="KW-1185">Reference proteome</keyword>
<dbReference type="KEGG" id="dpx:DAPPUDRAFT_314879"/>
<name>E9G7T6_DAPPU</name>
<sequence>MDGFDGCGSVVLLEENGTVTLTLLFSHPSEVQQSGFAVKCKESHGMFVRQNCCIPLDEEPDGIPAILPDTIFSPLDII</sequence>